<sequence length="262" mass="28868">MEKKTSRKFLLLLGVASLLWTACTPRQTAQPPVEFQVVDAKTLQATGSLAYGAAARLGALLTPGIREIRLQGDLHSAPDEYLQVAALITSQHLNVHVTDLCVGGCANTLFLTANSRSFGPNGVVAFHGGLGSFTEAEYAANLAKFGHTTLEQRRYLEHWRGLVAQEAELLRRAGVDISLLRDARVLGELYREQNGLESQPTVTPLWVPSEREQTCYGVRNIKQYNAGLTEARMATLRQEQELALFRTADLRDFKDKVSACVQ</sequence>
<protein>
    <recommendedName>
        <fullName evidence="4">Lipoprotein</fullName>
    </recommendedName>
</protein>
<reference evidence="3" key="1">
    <citation type="journal article" date="2019" name="Int. J. Syst. Evol. Microbiol.">
        <title>The Global Catalogue of Microorganisms (GCM) 10K type strain sequencing project: providing services to taxonomists for standard genome sequencing and annotation.</title>
        <authorList>
            <consortium name="The Broad Institute Genomics Platform"/>
            <consortium name="The Broad Institute Genome Sequencing Center for Infectious Disease"/>
            <person name="Wu L."/>
            <person name="Ma J."/>
        </authorList>
    </citation>
    <scope>NUCLEOTIDE SEQUENCE [LARGE SCALE GENOMIC DNA]</scope>
    <source>
        <strain evidence="3">CCUG 56029</strain>
    </source>
</reference>
<dbReference type="EMBL" id="JBHSEH010000004">
    <property type="protein sequence ID" value="MFC4424886.1"/>
    <property type="molecule type" value="Genomic_DNA"/>
</dbReference>
<feature type="chain" id="PRO_5046673987" description="Lipoprotein" evidence="1">
    <location>
        <begin position="30"/>
        <end position="262"/>
    </location>
</feature>
<dbReference type="PROSITE" id="PS51257">
    <property type="entry name" value="PROKAR_LIPOPROTEIN"/>
    <property type="match status" value="1"/>
</dbReference>
<evidence type="ECO:0008006" key="4">
    <source>
        <dbReference type="Google" id="ProtNLM"/>
    </source>
</evidence>
<proteinExistence type="predicted"/>
<keyword evidence="3" id="KW-1185">Reference proteome</keyword>
<name>A0ABV8XJ98_9DEIO</name>
<evidence type="ECO:0000313" key="3">
    <source>
        <dbReference type="Proteomes" id="UP001595998"/>
    </source>
</evidence>
<evidence type="ECO:0000313" key="2">
    <source>
        <dbReference type="EMBL" id="MFC4424886.1"/>
    </source>
</evidence>
<organism evidence="2 3">
    <name type="scientific">Deinococcus navajonensis</name>
    <dbReference type="NCBI Taxonomy" id="309884"/>
    <lineage>
        <taxon>Bacteria</taxon>
        <taxon>Thermotogati</taxon>
        <taxon>Deinococcota</taxon>
        <taxon>Deinococci</taxon>
        <taxon>Deinococcales</taxon>
        <taxon>Deinococcaceae</taxon>
        <taxon>Deinococcus</taxon>
    </lineage>
</organism>
<dbReference type="Proteomes" id="UP001595998">
    <property type="component" value="Unassembled WGS sequence"/>
</dbReference>
<feature type="signal peptide" evidence="1">
    <location>
        <begin position="1"/>
        <end position="29"/>
    </location>
</feature>
<gene>
    <name evidence="2" type="ORF">ACFOZ9_01595</name>
</gene>
<evidence type="ECO:0000256" key="1">
    <source>
        <dbReference type="SAM" id="SignalP"/>
    </source>
</evidence>
<comment type="caution">
    <text evidence="2">The sequence shown here is derived from an EMBL/GenBank/DDBJ whole genome shotgun (WGS) entry which is preliminary data.</text>
</comment>
<dbReference type="RefSeq" id="WP_380035569.1">
    <property type="nucleotide sequence ID" value="NZ_JBHSEH010000004.1"/>
</dbReference>
<keyword evidence="1" id="KW-0732">Signal</keyword>
<accession>A0ABV8XJ98</accession>